<proteinExistence type="predicted"/>
<sequence length="354" mass="39583">MMKKLYKTIIVFLLFPMLGFANDDAIITKQKNIKKAFIVNDDAGIDITNSYGTVFVTTWDENKIELDILIKVSGDNENWVNQKLNDIAIDINALKSMVTARTQIENNNYRSKGRNNSFEINYVIKIPKNGNVSIDNKYGNISTTDLNAPTNILCKYGKITMGRLNSNKNNIIIEYCSNSSIVYLKNGYITGRYSGLSIDALSKIDLISDYTDTTIGDAGDVKYTSKYGTVKIKEVNSLEGIGNYLTIKVGTLNNQLKLQTKYSSIDVGLVQAKANSIAINAGYTGVKIGFSTNYAFDFDVTLRYADFKYDSDFEFLNKAETNYTKNFNGYYKKKGVNTVVITSEYGNVALTKKL</sequence>
<name>A0ABU9NSG4_9FLAO</name>
<gene>
    <name evidence="2" type="ORF">WFZ86_13965</name>
</gene>
<dbReference type="Proteomes" id="UP001468798">
    <property type="component" value="Unassembled WGS sequence"/>
</dbReference>
<organism evidence="2 3">
    <name type="scientific">Flavobacterium polysaccharolyticum</name>
    <dbReference type="NCBI Taxonomy" id="3133148"/>
    <lineage>
        <taxon>Bacteria</taxon>
        <taxon>Pseudomonadati</taxon>
        <taxon>Bacteroidota</taxon>
        <taxon>Flavobacteriia</taxon>
        <taxon>Flavobacteriales</taxon>
        <taxon>Flavobacteriaceae</taxon>
        <taxon>Flavobacterium</taxon>
    </lineage>
</organism>
<keyword evidence="1" id="KW-0732">Signal</keyword>
<dbReference type="RefSeq" id="WP_342692503.1">
    <property type="nucleotide sequence ID" value="NZ_JBCGDP010000014.1"/>
</dbReference>
<evidence type="ECO:0008006" key="4">
    <source>
        <dbReference type="Google" id="ProtNLM"/>
    </source>
</evidence>
<comment type="caution">
    <text evidence="2">The sequence shown here is derived from an EMBL/GenBank/DDBJ whole genome shotgun (WGS) entry which is preliminary data.</text>
</comment>
<evidence type="ECO:0000313" key="3">
    <source>
        <dbReference type="Proteomes" id="UP001468798"/>
    </source>
</evidence>
<reference evidence="2 3" key="1">
    <citation type="submission" date="2024-03" db="EMBL/GenBank/DDBJ databases">
        <title>Two novel species of the genus Flavobacterium exhibiting potentially degradation of complex polysaccharides.</title>
        <authorList>
            <person name="Lian X."/>
        </authorList>
    </citation>
    <scope>NUCLEOTIDE SEQUENCE [LARGE SCALE GENOMIC DNA]</scope>
    <source>
        <strain evidence="2 3">N6</strain>
    </source>
</reference>
<dbReference type="EMBL" id="JBCGDP010000014">
    <property type="protein sequence ID" value="MEM0577608.1"/>
    <property type="molecule type" value="Genomic_DNA"/>
</dbReference>
<feature type="signal peptide" evidence="1">
    <location>
        <begin position="1"/>
        <end position="21"/>
    </location>
</feature>
<keyword evidence="3" id="KW-1185">Reference proteome</keyword>
<protein>
    <recommendedName>
        <fullName evidence="4">Adhesin domain-containing protein</fullName>
    </recommendedName>
</protein>
<evidence type="ECO:0000256" key="1">
    <source>
        <dbReference type="SAM" id="SignalP"/>
    </source>
</evidence>
<evidence type="ECO:0000313" key="2">
    <source>
        <dbReference type="EMBL" id="MEM0577608.1"/>
    </source>
</evidence>
<accession>A0ABU9NSG4</accession>
<feature type="chain" id="PRO_5046356233" description="Adhesin domain-containing protein" evidence="1">
    <location>
        <begin position="22"/>
        <end position="354"/>
    </location>
</feature>